<feature type="compositionally biased region" description="Polar residues" evidence="3">
    <location>
        <begin position="1441"/>
        <end position="1450"/>
    </location>
</feature>
<dbReference type="PANTHER" id="PTHR11818:SF2">
    <property type="entry name" value="BETA_GAMMA CRYSTALLIN DOMAIN-CONTAINING PROTEIN 1"/>
    <property type="match status" value="1"/>
</dbReference>
<feature type="domain" description="Beta/gamma crystallin 'Greek key'" evidence="4">
    <location>
        <begin position="2396"/>
        <end position="2437"/>
    </location>
</feature>
<feature type="compositionally biased region" description="Polar residues" evidence="3">
    <location>
        <begin position="592"/>
        <end position="601"/>
    </location>
</feature>
<feature type="region of interest" description="Disordered" evidence="3">
    <location>
        <begin position="1078"/>
        <end position="1097"/>
    </location>
</feature>
<protein>
    <recommendedName>
        <fullName evidence="4">Beta/gamma crystallin 'Greek key' domain-containing protein</fullName>
    </recommendedName>
</protein>
<feature type="compositionally biased region" description="Polar residues" evidence="3">
    <location>
        <begin position="928"/>
        <end position="943"/>
    </location>
</feature>
<feature type="region of interest" description="Disordered" evidence="3">
    <location>
        <begin position="1192"/>
        <end position="1216"/>
    </location>
</feature>
<dbReference type="EMBL" id="JBHFQA010000019">
    <property type="protein sequence ID" value="KAL2081783.1"/>
    <property type="molecule type" value="Genomic_DNA"/>
</dbReference>
<feature type="region of interest" description="Disordered" evidence="3">
    <location>
        <begin position="780"/>
        <end position="808"/>
    </location>
</feature>
<feature type="compositionally biased region" description="Polar residues" evidence="3">
    <location>
        <begin position="113"/>
        <end position="125"/>
    </location>
</feature>
<feature type="region of interest" description="Disordered" evidence="3">
    <location>
        <begin position="1645"/>
        <end position="1670"/>
    </location>
</feature>
<gene>
    <name evidence="5" type="ORF">ACEWY4_021601</name>
</gene>
<feature type="region of interest" description="Disordered" evidence="3">
    <location>
        <begin position="1832"/>
        <end position="1864"/>
    </location>
</feature>
<reference evidence="5 6" key="1">
    <citation type="submission" date="2024-09" db="EMBL/GenBank/DDBJ databases">
        <title>A chromosome-level genome assembly of Gray's grenadier anchovy, Coilia grayii.</title>
        <authorList>
            <person name="Fu Z."/>
        </authorList>
    </citation>
    <scope>NUCLEOTIDE SEQUENCE [LARGE SCALE GENOMIC DNA]</scope>
    <source>
        <strain evidence="5">G4</strain>
        <tissue evidence="5">Muscle</tissue>
    </source>
</reference>
<dbReference type="Gene3D" id="2.60.20.10">
    <property type="entry name" value="Crystallins"/>
    <property type="match status" value="6"/>
</dbReference>
<feature type="region of interest" description="Disordered" evidence="3">
    <location>
        <begin position="261"/>
        <end position="288"/>
    </location>
</feature>
<feature type="compositionally biased region" description="Acidic residues" evidence="3">
    <location>
        <begin position="52"/>
        <end position="64"/>
    </location>
</feature>
<evidence type="ECO:0000259" key="4">
    <source>
        <dbReference type="PROSITE" id="PS50915"/>
    </source>
</evidence>
<feature type="region of interest" description="Disordered" evidence="3">
    <location>
        <begin position="323"/>
        <end position="353"/>
    </location>
</feature>
<feature type="region of interest" description="Disordered" evidence="3">
    <location>
        <begin position="1148"/>
        <end position="1176"/>
    </location>
</feature>
<proteinExistence type="inferred from homology"/>
<feature type="region of interest" description="Disordered" evidence="3">
    <location>
        <begin position="1737"/>
        <end position="1768"/>
    </location>
</feature>
<feature type="compositionally biased region" description="Basic and acidic residues" evidence="3">
    <location>
        <begin position="617"/>
        <end position="640"/>
    </location>
</feature>
<dbReference type="Pfam" id="PF00030">
    <property type="entry name" value="Crystall"/>
    <property type="match status" value="6"/>
</dbReference>
<dbReference type="InterPro" id="IPR050252">
    <property type="entry name" value="Beta/Gamma-Crystallin"/>
</dbReference>
<feature type="compositionally biased region" description="Polar residues" evidence="3">
    <location>
        <begin position="1192"/>
        <end position="1206"/>
    </location>
</feature>
<feature type="compositionally biased region" description="Basic residues" evidence="3">
    <location>
        <begin position="454"/>
        <end position="467"/>
    </location>
</feature>
<feature type="domain" description="Beta/gamma crystallin 'Greek key'" evidence="4">
    <location>
        <begin position="2215"/>
        <end position="2258"/>
    </location>
</feature>
<feature type="compositionally biased region" description="Polar residues" evidence="3">
    <location>
        <begin position="535"/>
        <end position="566"/>
    </location>
</feature>
<feature type="compositionally biased region" description="Polar residues" evidence="3">
    <location>
        <begin position="1747"/>
        <end position="1759"/>
    </location>
</feature>
<feature type="domain" description="Beta/gamma crystallin 'Greek key'" evidence="4">
    <location>
        <begin position="1916"/>
        <end position="1964"/>
    </location>
</feature>
<feature type="compositionally biased region" description="Basic and acidic residues" evidence="3">
    <location>
        <begin position="567"/>
        <end position="590"/>
    </location>
</feature>
<feature type="domain" description="Beta/gamma crystallin 'Greek key'" evidence="4">
    <location>
        <begin position="2124"/>
        <end position="2166"/>
    </location>
</feature>
<evidence type="ECO:0000256" key="2">
    <source>
        <dbReference type="ARBA" id="ARBA00022737"/>
    </source>
</evidence>
<name>A0ABD1J758_9TELE</name>
<feature type="compositionally biased region" description="Polar residues" evidence="3">
    <location>
        <begin position="406"/>
        <end position="420"/>
    </location>
</feature>
<feature type="region of interest" description="Disordered" evidence="3">
    <location>
        <begin position="1036"/>
        <end position="1068"/>
    </location>
</feature>
<keyword evidence="2" id="KW-0677">Repeat</keyword>
<feature type="region of interest" description="Disordered" evidence="3">
    <location>
        <begin position="370"/>
        <end position="682"/>
    </location>
</feature>
<feature type="region of interest" description="Disordered" evidence="3">
    <location>
        <begin position="1592"/>
        <end position="1618"/>
    </location>
</feature>
<dbReference type="SUPFAM" id="SSF49695">
    <property type="entry name" value="gamma-Crystallin-like"/>
    <property type="match status" value="3"/>
</dbReference>
<feature type="compositionally biased region" description="Polar residues" evidence="3">
    <location>
        <begin position="1355"/>
        <end position="1377"/>
    </location>
</feature>
<feature type="region of interest" description="Disordered" evidence="3">
    <location>
        <begin position="722"/>
        <end position="759"/>
    </location>
</feature>
<evidence type="ECO:0000313" key="5">
    <source>
        <dbReference type="EMBL" id="KAL2081783.1"/>
    </source>
</evidence>
<feature type="domain" description="Beta/gamma crystallin 'Greek key'" evidence="4">
    <location>
        <begin position="1876"/>
        <end position="1915"/>
    </location>
</feature>
<feature type="compositionally biased region" description="Polar residues" evidence="3">
    <location>
        <begin position="1652"/>
        <end position="1665"/>
    </location>
</feature>
<feature type="compositionally biased region" description="Basic and acidic residues" evidence="3">
    <location>
        <begin position="741"/>
        <end position="754"/>
    </location>
</feature>
<dbReference type="PROSITE" id="PS50915">
    <property type="entry name" value="CRYSTALLIN_BETA_GAMMA"/>
    <property type="match status" value="6"/>
</dbReference>
<dbReference type="SMART" id="SM00458">
    <property type="entry name" value="RICIN"/>
    <property type="match status" value="1"/>
</dbReference>
<accession>A0ABD1J758</accession>
<feature type="compositionally biased region" description="Basic and acidic residues" evidence="3">
    <location>
        <begin position="271"/>
        <end position="288"/>
    </location>
</feature>
<evidence type="ECO:0000313" key="6">
    <source>
        <dbReference type="Proteomes" id="UP001591681"/>
    </source>
</evidence>
<feature type="region of interest" description="Disordered" evidence="3">
    <location>
        <begin position="1355"/>
        <end position="1456"/>
    </location>
</feature>
<dbReference type="SMART" id="SM00247">
    <property type="entry name" value="XTALbg"/>
    <property type="match status" value="6"/>
</dbReference>
<keyword evidence="6" id="KW-1185">Reference proteome</keyword>
<feature type="compositionally biased region" description="Low complexity" evidence="3">
    <location>
        <begin position="468"/>
        <end position="481"/>
    </location>
</feature>
<feature type="compositionally biased region" description="Polar residues" evidence="3">
    <location>
        <begin position="909"/>
        <end position="919"/>
    </location>
</feature>
<organism evidence="5 6">
    <name type="scientific">Coilia grayii</name>
    <name type="common">Gray's grenadier anchovy</name>
    <dbReference type="NCBI Taxonomy" id="363190"/>
    <lineage>
        <taxon>Eukaryota</taxon>
        <taxon>Metazoa</taxon>
        <taxon>Chordata</taxon>
        <taxon>Craniata</taxon>
        <taxon>Vertebrata</taxon>
        <taxon>Euteleostomi</taxon>
        <taxon>Actinopterygii</taxon>
        <taxon>Neopterygii</taxon>
        <taxon>Teleostei</taxon>
        <taxon>Clupei</taxon>
        <taxon>Clupeiformes</taxon>
        <taxon>Clupeoidei</taxon>
        <taxon>Engraulidae</taxon>
        <taxon>Coilinae</taxon>
        <taxon>Coilia</taxon>
    </lineage>
</organism>
<feature type="compositionally biased region" description="Polar residues" evidence="3">
    <location>
        <begin position="1254"/>
        <end position="1278"/>
    </location>
</feature>
<sequence length="2574" mass="281610">MQAEERTGVLGRIGSWLSPWRARGREALAEDESQPKTSLPGESEHLEGPPESQEEGTEGEEEESEVRKKRSKGGEREENVRNVTDSDTSSKGKNLRVYLEETSVTQKDDTPVVETTITKTFQVVSKATRETQPRRAESDEDRMGRKSSGRRRSRTRKGSQGDVTSPREKTPPTDNQPGQPPSGFQKAGVETDAGGDVSKETVTSPEATHAATVRVEPHLNEKKAGDQTQHSHGPEQDPYTHSHSHAHFLDCDTIVVATLTSVDMDEDDDDRVERKTETPESKRRSMKVSRCEKVIAKKVLVDSAPTAGEPEIVRHEGKWAAESKAHSRLLPTVTPKKEPVAKTTAVGDGRGEDKAAAVRTIVNRIKLFQNHAGTPGLTKPAQPRSADVSPARSVADRMKMLDESGQRASSANRASSTGSVSAPAARSRVQTVRERAKNFAAATAAGADGEPKPTRVRTARPQTKHPNPRQTHQQPRQTHQQPAELNKPEGPPEPSDAVDHSQPAIKETSITASCVTKLLRVGNTPSEPCPKPVEQENSTLAQPPQGNDQTEALSDNTSAPLPQTHSTDGKDTPSERHKQSKDTDNNKEFSDTSDLLQTKDSVVTEDDKMKQTATDNFHMEDMPRDKDRQSKDTLEAKDTSDNIGVLPIRDFSQTENKSQVENSQTEGTLQSSAPIVEIRDTEDNILVKEDKIEDNSQAKEAKSKQCLATNNASQVNAIVETKNATQTKDTHTSKIGPAKEVNVEHSKPKQEDNQSKVTPQTKMVLLTKASLMNSVHLQPTQDDTTASKSSMSQGTEVHPTSDSILTPENCQFNEGKLADEDAQQKNYYVETKGSSDMEPTVTHVQVPVNEAILHDNEVSKDTSDVSPNIITNKASLTTEKSVENEGNTQIKDAIQPKDVPCQREDVTQQTEHTQVSGMSCSEDKSETVTHLQTQSSDTKQDISADNLKVQANTELSPPPTNAADVKAGVSASPEVNTESANQAIGGETQMQSTEHCSVSLSEPPVHTVSETVVETAKPGDRELAEDTAEVAQAETVKVEEKMVSPPVPEQQPLFPEQNKTEEENEEMKAVPETLIETMTKDTKGVPEQSSKALSDKTEVVLEQSSKALSENTEVVLEQSSKALSENTEVVLEQSLRSVSENTKVVLKQTPTETNKETEVVLEQSTEDTKKTETNSLPQSLLAFDYNSFKHANQTQDIQTSSPTQTTEKSKTGPDCEEQVVVEVPGQIKADSKDPCSGLTEQLSSKVITVVSTGTDMTKQTKQSTAPESKAPQESTATQGKECDKNTLVTLLNMTSDKHTHQNAGSRSKTSMLVQNSRNITADHETTSTSQPWAVETIKTDESMNEVAGVNCEIQSYTPSQKTTNDSTPAGTANVRSPSTSPTNEKSFSSSSSSSSSPGSTSGNPSSLPGTSSGKATPESSAVLDSTRKKNKLKGLKLRDFSASSQGTPSSWLDVDVRPSLKPRQPICSKKLSASVSNLSDTSGEFDPQEFMERVKKLAIPFSLPPRSKVKTSRPTKPTFAMPAIREDRLEKTFDPDEFKFGLRKRHEFSLDLVKLREQVSTNKEEVEEKVKRPNLDRGSILLKSLLLRETETGKEKIEEEEGVKKGESKEGGEDKGVKIKSRLEGSSILSSLKSPNRLGRVSLLSLRGDTGSGPNSPSDSLSPRSPNDLAKSILDENHADPLAAQLNQNLTANKKALSDLLGTAEGNRNAMEIIRDPFKPSPSKVPETSKKLATISGDLYTSRESKNSSQIAKDPYSTNQPPPEVNDKVIQSTKSNESPFDFDKGFPQISQSELSTVSVETTADSGPLLPSFDDIKFPDYLEKKLHPLDEGKVEPLQKPSSEVAPPPSHPPEITSTRPPLDQTMNMAVNGSHRRPGKMMMFERPKFEGQSYEVLRDVPDATAFKFSPVISAQVVRGCWILYESPGFQGRSIALEEGPVELANVWAEEGHSHSSAMVIGSIRLAVRDYTPPRIDLFPDVEGCGVSTSYVAETEQVSAYGIPQCTASIKVHSGLWLVFSQECFQGYLAVLEVGEYPTPESWGFPSPTVGSLKPLRMGGLKVENHTEAKALLYERPGLEGACVEIHGDLANISEGSLPTQRPPNPHIRTHTNTHTLKTVGSMKILSGLWVGYERVGFEGRQYVLEEGEYLNWQDWGGANESLLSLRPVLVDFSCPHMKMYSERDFSERSMDIDLLGPVADTQLTGYGLHTQSIHVLSGAWVVFEGADYSGQQYVVEKGQYARPEDWGAHNSTVASALPVILDDLSVSSKFKVELYSEAGLCGTIMVLDDSVSSLPPDFNVQSCRVLSGSWLACEREEYLGSVCVLEEGVYPDVRAMGFLQPNITVRSLQTTGFEFSLPSLVVCERGDLRGRRLVLTGSSVNLQLTGGLSRTQSVQVQGGIWVLYEGVNFRGAQIMLRPGIVSDWSKLSGWQRIGSLRPLLQKQVSFRLRNHETGHFLSLTGALEDIKLMRIQVTAETHGAEQVWAYQDGYLQCKLLEDCCMEPLGTLVRAGARLCVTSERGRGDRLWNITPDGLIRSNASPDLVLEVKGGQQYDRQHVILSTFNQSKLNQRWSLELL</sequence>
<evidence type="ECO:0000256" key="3">
    <source>
        <dbReference type="SAM" id="MobiDB-lite"/>
    </source>
</evidence>
<feature type="region of interest" description="Disordered" evidence="3">
    <location>
        <begin position="1"/>
        <end position="244"/>
    </location>
</feature>
<dbReference type="PANTHER" id="PTHR11818">
    <property type="entry name" value="BETA/GAMMA CRYSTALLIN"/>
    <property type="match status" value="1"/>
</dbReference>
<dbReference type="Proteomes" id="UP001591681">
    <property type="component" value="Unassembled WGS sequence"/>
</dbReference>
<feature type="compositionally biased region" description="Basic and acidic residues" evidence="3">
    <location>
        <begin position="215"/>
        <end position="225"/>
    </location>
</feature>
<feature type="compositionally biased region" description="Basic and acidic residues" evidence="3">
    <location>
        <begin position="394"/>
        <end position="405"/>
    </location>
</feature>
<dbReference type="PRINTS" id="PR01367">
    <property type="entry name" value="BGCRYSTALLIN"/>
</dbReference>
<feature type="compositionally biased region" description="Basic and acidic residues" evidence="3">
    <location>
        <begin position="1058"/>
        <end position="1068"/>
    </location>
</feature>
<feature type="compositionally biased region" description="Polar residues" evidence="3">
    <location>
        <begin position="1853"/>
        <end position="1864"/>
    </location>
</feature>
<comment type="similarity">
    <text evidence="1">Belongs to the beta/gamma-crystallin family.</text>
</comment>
<feature type="compositionally biased region" description="Low complexity" evidence="3">
    <location>
        <begin position="438"/>
        <end position="447"/>
    </location>
</feature>
<dbReference type="InterPro" id="IPR011024">
    <property type="entry name" value="G_crystallin-like"/>
</dbReference>
<evidence type="ECO:0000256" key="1">
    <source>
        <dbReference type="ARBA" id="ARBA00009646"/>
    </source>
</evidence>
<dbReference type="PROSITE" id="PS50231">
    <property type="entry name" value="RICIN_B_LECTIN"/>
    <property type="match status" value="1"/>
</dbReference>
<feature type="compositionally biased region" description="Polar residues" evidence="3">
    <location>
        <begin position="651"/>
        <end position="673"/>
    </location>
</feature>
<dbReference type="SUPFAM" id="SSF50370">
    <property type="entry name" value="Ricin B-like lectins"/>
    <property type="match status" value="1"/>
</dbReference>
<dbReference type="Pfam" id="PF00652">
    <property type="entry name" value="Ricin_B_lectin"/>
    <property type="match status" value="1"/>
</dbReference>
<feature type="compositionally biased region" description="Polar residues" evidence="3">
    <location>
        <begin position="81"/>
        <end position="92"/>
    </location>
</feature>
<comment type="caution">
    <text evidence="5">The sequence shown here is derived from an EMBL/GenBank/DDBJ whole genome shotgun (WGS) entry which is preliminary data.</text>
</comment>
<dbReference type="Gene3D" id="2.80.10.50">
    <property type="match status" value="1"/>
</dbReference>
<feature type="compositionally biased region" description="Low complexity" evidence="3">
    <location>
        <begin position="1378"/>
        <end position="1413"/>
    </location>
</feature>
<feature type="compositionally biased region" description="Basic and acidic residues" evidence="3">
    <location>
        <begin position="127"/>
        <end position="144"/>
    </location>
</feature>
<dbReference type="InterPro" id="IPR000772">
    <property type="entry name" value="Ricin_B_lectin"/>
</dbReference>
<feature type="region of interest" description="Disordered" evidence="3">
    <location>
        <begin position="909"/>
        <end position="943"/>
    </location>
</feature>
<feature type="compositionally biased region" description="Basic residues" evidence="3">
    <location>
        <begin position="145"/>
        <end position="157"/>
    </location>
</feature>
<feature type="region of interest" description="Disordered" evidence="3">
    <location>
        <begin position="1254"/>
        <end position="1284"/>
    </location>
</feature>
<feature type="domain" description="Beta/gamma crystallin 'Greek key'" evidence="4">
    <location>
        <begin position="2011"/>
        <end position="2053"/>
    </location>
</feature>
<dbReference type="InterPro" id="IPR001064">
    <property type="entry name" value="Beta/gamma_crystallin"/>
</dbReference>
<dbReference type="InterPro" id="IPR035992">
    <property type="entry name" value="Ricin_B-like_lectins"/>
</dbReference>